<evidence type="ECO:0000256" key="2">
    <source>
        <dbReference type="ARBA" id="ARBA00022763"/>
    </source>
</evidence>
<gene>
    <name evidence="5" type="ORF">KLDO_g4535</name>
</gene>
<comment type="caution">
    <text evidence="5">The sequence shown here is derived from an EMBL/GenBank/DDBJ whole genome shotgun (WGS) entry which is preliminary data.</text>
</comment>
<organism evidence="5 6">
    <name type="scientific">Kluyveromyces dobzhanskii CBS 2104</name>
    <dbReference type="NCBI Taxonomy" id="1427455"/>
    <lineage>
        <taxon>Eukaryota</taxon>
        <taxon>Fungi</taxon>
        <taxon>Dikarya</taxon>
        <taxon>Ascomycota</taxon>
        <taxon>Saccharomycotina</taxon>
        <taxon>Saccharomycetes</taxon>
        <taxon>Saccharomycetales</taxon>
        <taxon>Saccharomycetaceae</taxon>
        <taxon>Kluyveromyces</taxon>
    </lineage>
</organism>
<dbReference type="GO" id="GO:0031297">
    <property type="term" value="P:replication fork processing"/>
    <property type="evidence" value="ECO:0007669"/>
    <property type="project" value="TreeGrafter"/>
</dbReference>
<accession>A0A0A8LDA8</accession>
<evidence type="ECO:0000313" key="6">
    <source>
        <dbReference type="Proteomes" id="UP000031516"/>
    </source>
</evidence>
<protein>
    <submittedName>
        <fullName evidence="5">WGS project CCBQ000000000 data, contig 00058</fullName>
    </submittedName>
</protein>
<dbReference type="GO" id="GO:0000712">
    <property type="term" value="P:resolution of meiotic recombination intermediates"/>
    <property type="evidence" value="ECO:0007669"/>
    <property type="project" value="TreeGrafter"/>
</dbReference>
<dbReference type="GO" id="GO:0003677">
    <property type="term" value="F:DNA binding"/>
    <property type="evidence" value="ECO:0007669"/>
    <property type="project" value="UniProtKB-KW"/>
</dbReference>
<dbReference type="InterPro" id="IPR009072">
    <property type="entry name" value="Histone-fold"/>
</dbReference>
<dbReference type="PANTHER" id="PTHR22980:SF0">
    <property type="entry name" value="CENTROMERE PROTEIN S"/>
    <property type="match status" value="1"/>
</dbReference>
<dbReference type="GO" id="GO:0006281">
    <property type="term" value="P:DNA repair"/>
    <property type="evidence" value="ECO:0007669"/>
    <property type="project" value="UniProtKB-KW"/>
</dbReference>
<dbReference type="Pfam" id="PF15630">
    <property type="entry name" value="CENP-S"/>
    <property type="match status" value="1"/>
</dbReference>
<keyword evidence="4" id="KW-0234">DNA repair</keyword>
<dbReference type="Gene3D" id="1.10.20.10">
    <property type="entry name" value="Histone, subunit A"/>
    <property type="match status" value="1"/>
</dbReference>
<dbReference type="EMBL" id="CCBQ010000047">
    <property type="protein sequence ID" value="CDO96328.1"/>
    <property type="molecule type" value="Genomic_DNA"/>
</dbReference>
<evidence type="ECO:0000256" key="1">
    <source>
        <dbReference type="ARBA" id="ARBA00006612"/>
    </source>
</evidence>
<keyword evidence="2" id="KW-0227">DNA damage</keyword>
<dbReference type="GO" id="GO:0046982">
    <property type="term" value="F:protein heterodimerization activity"/>
    <property type="evidence" value="ECO:0007669"/>
    <property type="project" value="InterPro"/>
</dbReference>
<dbReference type="AlphaFoldDB" id="A0A0A8LDA8"/>
<keyword evidence="6" id="KW-1185">Reference proteome</keyword>
<evidence type="ECO:0000256" key="4">
    <source>
        <dbReference type="ARBA" id="ARBA00023204"/>
    </source>
</evidence>
<dbReference type="Proteomes" id="UP000031516">
    <property type="component" value="Unassembled WGS sequence"/>
</dbReference>
<dbReference type="GO" id="GO:0003682">
    <property type="term" value="F:chromatin binding"/>
    <property type="evidence" value="ECO:0007669"/>
    <property type="project" value="TreeGrafter"/>
</dbReference>
<comment type="similarity">
    <text evidence="1">Belongs to the TAF9 family. CENP-S/MHF1 subfamily.</text>
</comment>
<proteinExistence type="inferred from homology"/>
<sequence>MDEEKRLKSQLRGKLWFYVESIIKRELLDDVKYTPKYVNTLTELVYQQICEVGGDLEAFAQHAGRSVITSEDMLLRTRKNKDLQDFLKLRLMELRDAKEGRQSKR</sequence>
<reference evidence="5 6" key="1">
    <citation type="submission" date="2014-03" db="EMBL/GenBank/DDBJ databases">
        <title>The genome of Kluyveromyces dobzhanskii.</title>
        <authorList>
            <person name="Nystedt B."/>
            <person name="Astrom S."/>
        </authorList>
    </citation>
    <scope>NUCLEOTIDE SEQUENCE [LARGE SCALE GENOMIC DNA]</scope>
    <source>
        <strain evidence="5 6">CBS 2104</strain>
    </source>
</reference>
<dbReference type="CDD" id="cd22919">
    <property type="entry name" value="HFD_CENP-S"/>
    <property type="match status" value="1"/>
</dbReference>
<dbReference type="InterPro" id="IPR029003">
    <property type="entry name" value="CENP-S/Mhf1"/>
</dbReference>
<name>A0A0A8LDA8_9SACH</name>
<evidence type="ECO:0000313" key="5">
    <source>
        <dbReference type="EMBL" id="CDO96328.1"/>
    </source>
</evidence>
<keyword evidence="3" id="KW-0238">DNA-binding</keyword>
<dbReference type="GO" id="GO:0071821">
    <property type="term" value="C:FANCM-MHF complex"/>
    <property type="evidence" value="ECO:0007669"/>
    <property type="project" value="InterPro"/>
</dbReference>
<dbReference type="SUPFAM" id="SSF47113">
    <property type="entry name" value="Histone-fold"/>
    <property type="match status" value="1"/>
</dbReference>
<dbReference type="OrthoDB" id="1872155at2759"/>
<evidence type="ECO:0000256" key="3">
    <source>
        <dbReference type="ARBA" id="ARBA00023125"/>
    </source>
</evidence>
<dbReference type="PANTHER" id="PTHR22980">
    <property type="entry name" value="CORTISTATIN"/>
    <property type="match status" value="1"/>
</dbReference>